<reference evidence="4 5" key="1">
    <citation type="submission" date="2019-07" db="EMBL/GenBank/DDBJ databases">
        <title>De Novo Assembly of kiwifruit Actinidia rufa.</title>
        <authorList>
            <person name="Sugita-Konishi S."/>
            <person name="Sato K."/>
            <person name="Mori E."/>
            <person name="Abe Y."/>
            <person name="Kisaki G."/>
            <person name="Hamano K."/>
            <person name="Suezawa K."/>
            <person name="Otani M."/>
            <person name="Fukuda T."/>
            <person name="Manabe T."/>
            <person name="Gomi K."/>
            <person name="Tabuchi M."/>
            <person name="Akimitsu K."/>
            <person name="Kataoka I."/>
        </authorList>
    </citation>
    <scope>NUCLEOTIDE SEQUENCE [LARGE SCALE GENOMIC DNA]</scope>
    <source>
        <strain evidence="5">cv. Fuchu</strain>
    </source>
</reference>
<dbReference type="OrthoDB" id="2432302at2759"/>
<dbReference type="EMBL" id="BJWL01000013">
    <property type="protein sequence ID" value="GFZ00119.1"/>
    <property type="molecule type" value="Genomic_DNA"/>
</dbReference>
<keyword evidence="5" id="KW-1185">Reference proteome</keyword>
<name>A0A7J0FN18_9ERIC</name>
<feature type="compositionally biased region" description="Polar residues" evidence="1">
    <location>
        <begin position="185"/>
        <end position="201"/>
    </location>
</feature>
<dbReference type="Gene3D" id="2.80.10.50">
    <property type="match status" value="1"/>
</dbReference>
<dbReference type="AlphaFoldDB" id="A0A7J0FN18"/>
<feature type="domain" description="DUF569" evidence="2">
    <location>
        <begin position="1"/>
        <end position="145"/>
    </location>
</feature>
<protein>
    <submittedName>
        <fullName evidence="4">Actin cross-linking protein, putative</fullName>
    </submittedName>
</protein>
<accession>A0A7J0FN18</accession>
<feature type="region of interest" description="Disordered" evidence="1">
    <location>
        <begin position="157"/>
        <end position="206"/>
    </location>
</feature>
<dbReference type="InterPro" id="IPR008999">
    <property type="entry name" value="Actin-crosslinking"/>
</dbReference>
<dbReference type="InterPro" id="IPR054726">
    <property type="entry name" value="Ubiq_DUF569-assoc"/>
</dbReference>
<evidence type="ECO:0000256" key="1">
    <source>
        <dbReference type="SAM" id="MobiDB-lite"/>
    </source>
</evidence>
<comment type="caution">
    <text evidence="4">The sequence shown here is derived from an EMBL/GenBank/DDBJ whole genome shotgun (WGS) entry which is preliminary data.</text>
</comment>
<dbReference type="InterPro" id="IPR007679">
    <property type="entry name" value="DUF569"/>
</dbReference>
<feature type="compositionally biased region" description="Low complexity" evidence="1">
    <location>
        <begin position="169"/>
        <end position="184"/>
    </location>
</feature>
<dbReference type="Pfam" id="PF22932">
    <property type="entry name" value="Ubiq_DUF_assoc"/>
    <property type="match status" value="1"/>
</dbReference>
<dbReference type="Pfam" id="PF04601">
    <property type="entry name" value="DUF569"/>
    <property type="match status" value="1"/>
</dbReference>
<dbReference type="FunFam" id="2.80.10.50:FF:000067">
    <property type="entry name" value="BnaC05g19630D protein"/>
    <property type="match status" value="1"/>
</dbReference>
<evidence type="ECO:0000313" key="5">
    <source>
        <dbReference type="Proteomes" id="UP000585474"/>
    </source>
</evidence>
<evidence type="ECO:0000259" key="3">
    <source>
        <dbReference type="Pfam" id="PF22932"/>
    </source>
</evidence>
<dbReference type="Proteomes" id="UP000585474">
    <property type="component" value="Unassembled WGS sequence"/>
</dbReference>
<sequence>MDLFFNAKAVRLRSHHDKYLHADDDEESVSQVRNGSSKNARWSVEFVSDGGGDTVLRLKSCYGKYLTASNHPFLLGMTGRKVLQTLPAGRLDSSLEWEPVREGSRVRLRTRYGHFLRANGGLPPWRNSVTHDVPQRTATQDWILWEVHVVEIVVRSPRPNPDVQPDPVSESAASESTSPSFRSAKSSTNFGRQESSDSLASSPPKAADGRAIYYSIADEFGNVDEGVEGDFITFTGNSVDELTRRLEDQTGLEDIIVCSRSPLNGKLYPLRLQLPPNKNTLHFVVIQSSSKGNSLFRE</sequence>
<evidence type="ECO:0000259" key="2">
    <source>
        <dbReference type="Pfam" id="PF04601"/>
    </source>
</evidence>
<dbReference type="SUPFAM" id="SSF50405">
    <property type="entry name" value="Actin-crosslinking proteins"/>
    <property type="match status" value="1"/>
</dbReference>
<proteinExistence type="predicted"/>
<feature type="domain" description="DUF569" evidence="3">
    <location>
        <begin position="209"/>
        <end position="286"/>
    </location>
</feature>
<evidence type="ECO:0000313" key="4">
    <source>
        <dbReference type="EMBL" id="GFZ00119.1"/>
    </source>
</evidence>
<organism evidence="4 5">
    <name type="scientific">Actinidia rufa</name>
    <dbReference type="NCBI Taxonomy" id="165716"/>
    <lineage>
        <taxon>Eukaryota</taxon>
        <taxon>Viridiplantae</taxon>
        <taxon>Streptophyta</taxon>
        <taxon>Embryophyta</taxon>
        <taxon>Tracheophyta</taxon>
        <taxon>Spermatophyta</taxon>
        <taxon>Magnoliopsida</taxon>
        <taxon>eudicotyledons</taxon>
        <taxon>Gunneridae</taxon>
        <taxon>Pentapetalae</taxon>
        <taxon>asterids</taxon>
        <taxon>Ericales</taxon>
        <taxon>Actinidiaceae</taxon>
        <taxon>Actinidia</taxon>
    </lineage>
</organism>
<gene>
    <name evidence="4" type="ORF">Acr_13g0015180</name>
</gene>
<dbReference type="PANTHER" id="PTHR31205">
    <property type="entry name" value="ACTIN CROSS-LINKING PROTEIN (DUF569)"/>
    <property type="match status" value="1"/>
</dbReference>
<dbReference type="CDD" id="cd23340">
    <property type="entry name" value="beta-trefoil_FSCN_ACP-like"/>
    <property type="match status" value="1"/>
</dbReference>
<dbReference type="PANTHER" id="PTHR31205:SF69">
    <property type="entry name" value="ACTIN CROSS-LINKING PROTEIN (DUF569)"/>
    <property type="match status" value="1"/>
</dbReference>